<dbReference type="Proteomes" id="UP001254608">
    <property type="component" value="Unassembled WGS sequence"/>
</dbReference>
<dbReference type="PANTHER" id="PTHR43240">
    <property type="entry name" value="1,4-DIHYDROXY-2-NAPHTHOYL-COA THIOESTERASE 1"/>
    <property type="match status" value="1"/>
</dbReference>
<dbReference type="CDD" id="cd03443">
    <property type="entry name" value="PaaI_thioesterase"/>
    <property type="match status" value="1"/>
</dbReference>
<dbReference type="NCBIfam" id="TIGR00369">
    <property type="entry name" value="unchar_dom_1"/>
    <property type="match status" value="1"/>
</dbReference>
<dbReference type="EMBL" id="JAVRIC010000002">
    <property type="protein sequence ID" value="MDT0496197.1"/>
    <property type="molecule type" value="Genomic_DNA"/>
</dbReference>
<evidence type="ECO:0000259" key="2">
    <source>
        <dbReference type="Pfam" id="PF03061"/>
    </source>
</evidence>
<sequence length="153" mass="16745">MTNPTRPEAWNQFLAIAPYTGLLNMEAVSAADAGCVIALPYREDLIGDPDRGVLHGGAITALMDVCFGFSVYFRIREFVPMATLDLRIDYLRPAQPHSKVYASASCYKLTQELAFVRGHAYDEDPEQPISTGVGIFILTSGKPAFTEQKVVSA</sequence>
<dbReference type="SUPFAM" id="SSF54637">
    <property type="entry name" value="Thioesterase/thiol ester dehydrase-isomerase"/>
    <property type="match status" value="1"/>
</dbReference>
<name>A0ABU2WGH9_9GAMM</name>
<reference evidence="3 4" key="1">
    <citation type="submission" date="2023-09" db="EMBL/GenBank/DDBJ databases">
        <authorList>
            <person name="Rey-Velasco X."/>
        </authorList>
    </citation>
    <scope>NUCLEOTIDE SEQUENCE [LARGE SCALE GENOMIC DNA]</scope>
    <source>
        <strain evidence="3 4">W345</strain>
    </source>
</reference>
<accession>A0ABU2WGH9</accession>
<dbReference type="RefSeq" id="WP_311363586.1">
    <property type="nucleotide sequence ID" value="NZ_JAVRIC010000002.1"/>
</dbReference>
<proteinExistence type="predicted"/>
<dbReference type="InterPro" id="IPR006683">
    <property type="entry name" value="Thioestr_dom"/>
</dbReference>
<gene>
    <name evidence="3" type="ORF">RM530_02295</name>
</gene>
<dbReference type="PANTHER" id="PTHR43240:SF7">
    <property type="entry name" value="BLR7284 PROTEIN"/>
    <property type="match status" value="1"/>
</dbReference>
<dbReference type="Pfam" id="PF03061">
    <property type="entry name" value="4HBT"/>
    <property type="match status" value="1"/>
</dbReference>
<evidence type="ECO:0000256" key="1">
    <source>
        <dbReference type="ARBA" id="ARBA00022801"/>
    </source>
</evidence>
<dbReference type="InterPro" id="IPR029069">
    <property type="entry name" value="HotDog_dom_sf"/>
</dbReference>
<comment type="caution">
    <text evidence="3">The sequence shown here is derived from an EMBL/GenBank/DDBJ whole genome shotgun (WGS) entry which is preliminary data.</text>
</comment>
<keyword evidence="4" id="KW-1185">Reference proteome</keyword>
<keyword evidence="1 3" id="KW-0378">Hydrolase</keyword>
<evidence type="ECO:0000313" key="4">
    <source>
        <dbReference type="Proteomes" id="UP001254608"/>
    </source>
</evidence>
<dbReference type="Gene3D" id="3.10.129.10">
    <property type="entry name" value="Hotdog Thioesterase"/>
    <property type="match status" value="1"/>
</dbReference>
<protein>
    <submittedName>
        <fullName evidence="3">PaaI family thioesterase</fullName>
        <ecNumber evidence="3">3.1.2.-</ecNumber>
    </submittedName>
</protein>
<dbReference type="GO" id="GO:0016787">
    <property type="term" value="F:hydrolase activity"/>
    <property type="evidence" value="ECO:0007669"/>
    <property type="project" value="UniProtKB-KW"/>
</dbReference>
<dbReference type="EC" id="3.1.2.-" evidence="3"/>
<feature type="domain" description="Thioesterase" evidence="2">
    <location>
        <begin position="52"/>
        <end position="127"/>
    </location>
</feature>
<evidence type="ECO:0000313" key="3">
    <source>
        <dbReference type="EMBL" id="MDT0496197.1"/>
    </source>
</evidence>
<organism evidence="3 4">
    <name type="scientific">Banduia mediterranea</name>
    <dbReference type="NCBI Taxonomy" id="3075609"/>
    <lineage>
        <taxon>Bacteria</taxon>
        <taxon>Pseudomonadati</taxon>
        <taxon>Pseudomonadota</taxon>
        <taxon>Gammaproteobacteria</taxon>
        <taxon>Nevskiales</taxon>
        <taxon>Algiphilaceae</taxon>
        <taxon>Banduia</taxon>
    </lineage>
</organism>
<dbReference type="InterPro" id="IPR003736">
    <property type="entry name" value="PAAI_dom"/>
</dbReference>